<evidence type="ECO:0000256" key="3">
    <source>
        <dbReference type="ARBA" id="ARBA00005464"/>
    </source>
</evidence>
<dbReference type="InterPro" id="IPR037041">
    <property type="entry name" value="Trigger_fac_C_sf"/>
</dbReference>
<evidence type="ECO:0000256" key="8">
    <source>
        <dbReference type="ARBA" id="ARBA00023235"/>
    </source>
</evidence>
<dbReference type="GO" id="GO:0043022">
    <property type="term" value="F:ribosome binding"/>
    <property type="evidence" value="ECO:0007669"/>
    <property type="project" value="TreeGrafter"/>
</dbReference>
<dbReference type="InterPro" id="IPR005215">
    <property type="entry name" value="Trig_fac"/>
</dbReference>
<gene>
    <name evidence="12" type="primary">tig</name>
    <name evidence="12" type="ORF">F0919_12415</name>
</gene>
<dbReference type="GO" id="GO:0043335">
    <property type="term" value="P:protein unfolding"/>
    <property type="evidence" value="ECO:0007669"/>
    <property type="project" value="TreeGrafter"/>
</dbReference>
<dbReference type="GO" id="GO:0005737">
    <property type="term" value="C:cytoplasm"/>
    <property type="evidence" value="ECO:0007669"/>
    <property type="project" value="UniProtKB-SubCell"/>
</dbReference>
<dbReference type="Pfam" id="PF05697">
    <property type="entry name" value="Trigger_N"/>
    <property type="match status" value="1"/>
</dbReference>
<dbReference type="RefSeq" id="WP_150033089.1">
    <property type="nucleotide sequence ID" value="NZ_VWSH01000003.1"/>
</dbReference>
<keyword evidence="6" id="KW-0697">Rotamase</keyword>
<accession>A0A5M6CHD4</accession>
<reference evidence="12 13" key="1">
    <citation type="submission" date="2019-09" db="EMBL/GenBank/DDBJ databases">
        <title>Genome sequence and assembly of Taibaiella sp.</title>
        <authorList>
            <person name="Chhetri G."/>
        </authorList>
    </citation>
    <scope>NUCLEOTIDE SEQUENCE [LARGE SCALE GENOMIC DNA]</scope>
    <source>
        <strain evidence="12 13">KVB11</strain>
    </source>
</reference>
<dbReference type="NCBIfam" id="TIGR00115">
    <property type="entry name" value="tig"/>
    <property type="match status" value="1"/>
</dbReference>
<dbReference type="SUPFAM" id="SSF109998">
    <property type="entry name" value="Triger factor/SurA peptide-binding domain-like"/>
    <property type="match status" value="1"/>
</dbReference>
<dbReference type="AlphaFoldDB" id="A0A5M6CHD4"/>
<dbReference type="GO" id="GO:0015031">
    <property type="term" value="P:protein transport"/>
    <property type="evidence" value="ECO:0007669"/>
    <property type="project" value="InterPro"/>
</dbReference>
<proteinExistence type="inferred from homology"/>
<feature type="domain" description="Trigger factor ribosome-binding bacterial" evidence="10">
    <location>
        <begin position="3"/>
        <end position="151"/>
    </location>
</feature>
<evidence type="ECO:0000256" key="9">
    <source>
        <dbReference type="ARBA" id="ARBA00029986"/>
    </source>
</evidence>
<dbReference type="Pfam" id="PF05698">
    <property type="entry name" value="Trigger_C"/>
    <property type="match status" value="1"/>
</dbReference>
<dbReference type="Gene3D" id="1.10.3120.10">
    <property type="entry name" value="Trigger factor, C-terminal domain"/>
    <property type="match status" value="1"/>
</dbReference>
<dbReference type="PANTHER" id="PTHR30560">
    <property type="entry name" value="TRIGGER FACTOR CHAPERONE AND PEPTIDYL-PROLYL CIS/TRANS ISOMERASE"/>
    <property type="match status" value="1"/>
</dbReference>
<evidence type="ECO:0000256" key="1">
    <source>
        <dbReference type="ARBA" id="ARBA00000971"/>
    </source>
</evidence>
<dbReference type="PANTHER" id="PTHR30560:SF3">
    <property type="entry name" value="TRIGGER FACTOR-LIKE PROTEIN TIG, CHLOROPLASTIC"/>
    <property type="match status" value="1"/>
</dbReference>
<keyword evidence="13" id="KW-1185">Reference proteome</keyword>
<organism evidence="12 13">
    <name type="scientific">Taibaiella lutea</name>
    <dbReference type="NCBI Taxonomy" id="2608001"/>
    <lineage>
        <taxon>Bacteria</taxon>
        <taxon>Pseudomonadati</taxon>
        <taxon>Bacteroidota</taxon>
        <taxon>Chitinophagia</taxon>
        <taxon>Chitinophagales</taxon>
        <taxon>Chitinophagaceae</taxon>
        <taxon>Taibaiella</taxon>
    </lineage>
</organism>
<dbReference type="InterPro" id="IPR008880">
    <property type="entry name" value="Trigger_fac_C"/>
</dbReference>
<dbReference type="GO" id="GO:0051083">
    <property type="term" value="P:'de novo' cotranslational protein folding"/>
    <property type="evidence" value="ECO:0007669"/>
    <property type="project" value="TreeGrafter"/>
</dbReference>
<dbReference type="Gene3D" id="3.30.70.1050">
    <property type="entry name" value="Trigger factor ribosome-binding domain"/>
    <property type="match status" value="1"/>
</dbReference>
<sequence length="456" mass="52575">MATVTRETIGNLHDKLVVKITKEDYLPSFESALKKYSKNANVPGFRKGQVPAGMVKKMYGQSVFVEEVLNSANRELQAYLQETKPEIFAQPIAMEDNNLKFDMNQPADFDFSFEIGLKPEFEITPLNKKGALTKYKIKVSDKLVTDEIENISRRAGKVENPESFEKDTDIVYASYEACDAEGNVAEDTAKTEDVVTLEQMPKKLAEQLKTIKPEGTIVFVPADVCTEEELPVFMKSAIHKTDEEATKAHYKMTLTKIGRLIPRELNEDFFAEAFPGAEIKDMDAFKEKVRQELEKETDRIAKDRMQNEIFETLVHETPISLPVDFLKAWMKRGGEEVKTDEEVEKEFGSFDHQLRWTLISDKLIREYNIQVTLEEVMADIKTKVMAYFGMKEGDDAPWMESYLEKMQKEEKTMDETYRRLLFDKLFEKLEEVMEVKPAEVTEEEFSSLAPSHHHHH</sequence>
<dbReference type="SUPFAM" id="SSF102735">
    <property type="entry name" value="Trigger factor ribosome-binding domain"/>
    <property type="match status" value="1"/>
</dbReference>
<dbReference type="EC" id="5.2.1.8" evidence="4"/>
<name>A0A5M6CHD4_9BACT</name>
<evidence type="ECO:0000256" key="7">
    <source>
        <dbReference type="ARBA" id="ARBA00023186"/>
    </source>
</evidence>
<dbReference type="InterPro" id="IPR027304">
    <property type="entry name" value="Trigger_fact/SurA_dom_sf"/>
</dbReference>
<keyword evidence="7" id="KW-0143">Chaperone</keyword>
<dbReference type="EMBL" id="VWSH01000003">
    <property type="protein sequence ID" value="KAA5533342.1"/>
    <property type="molecule type" value="Genomic_DNA"/>
</dbReference>
<dbReference type="InterPro" id="IPR036611">
    <property type="entry name" value="Trigger_fac_ribosome-bd_sf"/>
</dbReference>
<comment type="similarity">
    <text evidence="3">Belongs to the FKBP-type PPIase family. Tig subfamily.</text>
</comment>
<evidence type="ECO:0000313" key="13">
    <source>
        <dbReference type="Proteomes" id="UP000323632"/>
    </source>
</evidence>
<dbReference type="GO" id="GO:0044183">
    <property type="term" value="F:protein folding chaperone"/>
    <property type="evidence" value="ECO:0007669"/>
    <property type="project" value="TreeGrafter"/>
</dbReference>
<keyword evidence="8 12" id="KW-0413">Isomerase</keyword>
<dbReference type="GO" id="GO:0003755">
    <property type="term" value="F:peptidyl-prolyl cis-trans isomerase activity"/>
    <property type="evidence" value="ECO:0007669"/>
    <property type="project" value="UniProtKB-KW"/>
</dbReference>
<dbReference type="InterPro" id="IPR008881">
    <property type="entry name" value="Trigger_fac_ribosome-bd_bac"/>
</dbReference>
<evidence type="ECO:0000256" key="2">
    <source>
        <dbReference type="ARBA" id="ARBA00004496"/>
    </source>
</evidence>
<evidence type="ECO:0000313" key="12">
    <source>
        <dbReference type="EMBL" id="KAA5533342.1"/>
    </source>
</evidence>
<evidence type="ECO:0000259" key="10">
    <source>
        <dbReference type="Pfam" id="PF05697"/>
    </source>
</evidence>
<comment type="caution">
    <text evidence="12">The sequence shown here is derived from an EMBL/GenBank/DDBJ whole genome shotgun (WGS) entry which is preliminary data.</text>
</comment>
<evidence type="ECO:0000256" key="5">
    <source>
        <dbReference type="ARBA" id="ARBA00016902"/>
    </source>
</evidence>
<comment type="catalytic activity">
    <reaction evidence="1">
        <text>[protein]-peptidylproline (omega=180) = [protein]-peptidylproline (omega=0)</text>
        <dbReference type="Rhea" id="RHEA:16237"/>
        <dbReference type="Rhea" id="RHEA-COMP:10747"/>
        <dbReference type="Rhea" id="RHEA-COMP:10748"/>
        <dbReference type="ChEBI" id="CHEBI:83833"/>
        <dbReference type="ChEBI" id="CHEBI:83834"/>
        <dbReference type="EC" id="5.2.1.8"/>
    </reaction>
</comment>
<evidence type="ECO:0000256" key="4">
    <source>
        <dbReference type="ARBA" id="ARBA00013194"/>
    </source>
</evidence>
<evidence type="ECO:0000256" key="6">
    <source>
        <dbReference type="ARBA" id="ARBA00023110"/>
    </source>
</evidence>
<feature type="domain" description="Trigger factor C-terminal" evidence="11">
    <location>
        <begin position="282"/>
        <end position="426"/>
    </location>
</feature>
<dbReference type="Proteomes" id="UP000323632">
    <property type="component" value="Unassembled WGS sequence"/>
</dbReference>
<protein>
    <recommendedName>
        <fullName evidence="5">Trigger factor</fullName>
        <ecNumber evidence="4">5.2.1.8</ecNumber>
    </recommendedName>
    <alternativeName>
        <fullName evidence="9">PPIase</fullName>
    </alternativeName>
</protein>
<evidence type="ECO:0000259" key="11">
    <source>
        <dbReference type="Pfam" id="PF05698"/>
    </source>
</evidence>
<comment type="subcellular location">
    <subcellularLocation>
        <location evidence="2">Cytoplasm</location>
    </subcellularLocation>
</comment>